<comment type="caution">
    <text evidence="1">The sequence shown here is derived from an EMBL/GenBank/DDBJ whole genome shotgun (WGS) entry which is preliminary data.</text>
</comment>
<evidence type="ECO:0000313" key="2">
    <source>
        <dbReference type="Proteomes" id="UP000640426"/>
    </source>
</evidence>
<organism evidence="1 2">
    <name type="scientific">Sphingomonas mollis</name>
    <dbReference type="NCBI Taxonomy" id="2795726"/>
    <lineage>
        <taxon>Bacteria</taxon>
        <taxon>Pseudomonadati</taxon>
        <taxon>Pseudomonadota</taxon>
        <taxon>Alphaproteobacteria</taxon>
        <taxon>Sphingomonadales</taxon>
        <taxon>Sphingomonadaceae</taxon>
        <taxon>Sphingomonas</taxon>
    </lineage>
</organism>
<dbReference type="Proteomes" id="UP000640426">
    <property type="component" value="Unassembled WGS sequence"/>
</dbReference>
<dbReference type="EMBL" id="JAELXS010000005">
    <property type="protein sequence ID" value="MBJ6122145.1"/>
    <property type="molecule type" value="Genomic_DNA"/>
</dbReference>
<sequence>MDVSASLARLHEHQDRILTILDRATNLIHGDPDRNRAGLATSRWEMARRLREYQLFKHRELFDPMIAGGDPDQRRRARLMKADCILLSEDFQTHVARWSGVDVADDWITYRRAMLAITTRLRGAVMRERHEFSQTLRMAPGPVSPTRITVTG</sequence>
<proteinExistence type="predicted"/>
<protein>
    <recommendedName>
        <fullName evidence="3">Hemerythrin domain-containing protein</fullName>
    </recommendedName>
</protein>
<dbReference type="RefSeq" id="WP_199037565.1">
    <property type="nucleotide sequence ID" value="NZ_JAELXS010000005.1"/>
</dbReference>
<gene>
    <name evidence="1" type="ORF">JAO74_10115</name>
</gene>
<evidence type="ECO:0000313" key="1">
    <source>
        <dbReference type="EMBL" id="MBJ6122145.1"/>
    </source>
</evidence>
<accession>A0ABS0XQT1</accession>
<name>A0ABS0XQT1_9SPHN</name>
<evidence type="ECO:0008006" key="3">
    <source>
        <dbReference type="Google" id="ProtNLM"/>
    </source>
</evidence>
<keyword evidence="2" id="KW-1185">Reference proteome</keyword>
<reference evidence="2" key="1">
    <citation type="submission" date="2020-12" db="EMBL/GenBank/DDBJ databases">
        <title>Hymenobacter sp.</title>
        <authorList>
            <person name="Kim M.K."/>
        </authorList>
    </citation>
    <scope>NUCLEOTIDE SEQUENCE [LARGE SCALE GENOMIC DNA]</scope>
    <source>
        <strain evidence="2">BT553</strain>
    </source>
</reference>